<accession>A0A7K1ULY6</accession>
<keyword evidence="1" id="KW-0472">Membrane</keyword>
<name>A0A7K1ULY6_9MICC</name>
<dbReference type="Pfam" id="PF19607">
    <property type="entry name" value="DUF6112"/>
    <property type="match status" value="1"/>
</dbReference>
<dbReference type="RefSeq" id="WP_157325394.1">
    <property type="nucleotide sequence ID" value="NZ_BMFX01000013.1"/>
</dbReference>
<feature type="transmembrane region" description="Helical" evidence="1">
    <location>
        <begin position="59"/>
        <end position="82"/>
    </location>
</feature>
<proteinExistence type="predicted"/>
<keyword evidence="3" id="KW-1185">Reference proteome</keyword>
<protein>
    <recommendedName>
        <fullName evidence="4">Integral membrane protein</fullName>
    </recommendedName>
</protein>
<evidence type="ECO:0008006" key="4">
    <source>
        <dbReference type="Google" id="ProtNLM"/>
    </source>
</evidence>
<comment type="caution">
    <text evidence="2">The sequence shown here is derived from an EMBL/GenBank/DDBJ whole genome shotgun (WGS) entry which is preliminary data.</text>
</comment>
<sequence>MTVFPDFDGVGGIDDIKEVVGALLTVVLILAVLMIIVSAIIWAIASSNSNPSAATKGRIGVWVSLGAAALAGAGVAWISWLIDLGEQL</sequence>
<evidence type="ECO:0000313" key="2">
    <source>
        <dbReference type="EMBL" id="MVT27444.1"/>
    </source>
</evidence>
<dbReference type="Proteomes" id="UP000460157">
    <property type="component" value="Unassembled WGS sequence"/>
</dbReference>
<dbReference type="EMBL" id="WRPM01000098">
    <property type="protein sequence ID" value="MVT27444.1"/>
    <property type="molecule type" value="Genomic_DNA"/>
</dbReference>
<evidence type="ECO:0000256" key="1">
    <source>
        <dbReference type="SAM" id="Phobius"/>
    </source>
</evidence>
<evidence type="ECO:0000313" key="3">
    <source>
        <dbReference type="Proteomes" id="UP000460157"/>
    </source>
</evidence>
<gene>
    <name evidence="2" type="ORF">GNZ21_13980</name>
</gene>
<reference evidence="2 3" key="1">
    <citation type="submission" date="2019-12" db="EMBL/GenBank/DDBJ databases">
        <title>Nesterenkonia muleiensis sp. nov., a novel actinobacterium isolated from sap of Populus euphratica.</title>
        <authorList>
            <person name="Wang R."/>
        </authorList>
    </citation>
    <scope>NUCLEOTIDE SEQUENCE [LARGE SCALE GENOMIC DNA]</scope>
    <source>
        <strain evidence="2 3">F10</strain>
    </source>
</reference>
<organism evidence="2 3">
    <name type="scientific">Nesterenkonia alkaliphila</name>
    <dbReference type="NCBI Taxonomy" id="1463631"/>
    <lineage>
        <taxon>Bacteria</taxon>
        <taxon>Bacillati</taxon>
        <taxon>Actinomycetota</taxon>
        <taxon>Actinomycetes</taxon>
        <taxon>Micrococcales</taxon>
        <taxon>Micrococcaceae</taxon>
        <taxon>Nesterenkonia</taxon>
    </lineage>
</organism>
<feature type="transmembrane region" description="Helical" evidence="1">
    <location>
        <begin position="20"/>
        <end position="47"/>
    </location>
</feature>
<keyword evidence="1" id="KW-0812">Transmembrane</keyword>
<dbReference type="AlphaFoldDB" id="A0A7K1ULY6"/>
<keyword evidence="1" id="KW-1133">Transmembrane helix</keyword>
<dbReference type="InterPro" id="IPR046094">
    <property type="entry name" value="DUF6112"/>
</dbReference>